<protein>
    <submittedName>
        <fullName evidence="2">Uncharacterized protein</fullName>
    </submittedName>
</protein>
<feature type="region of interest" description="Disordered" evidence="1">
    <location>
        <begin position="170"/>
        <end position="215"/>
    </location>
</feature>
<feature type="compositionally biased region" description="Polar residues" evidence="1">
    <location>
        <begin position="362"/>
        <end position="373"/>
    </location>
</feature>
<feature type="compositionally biased region" description="Low complexity" evidence="1">
    <location>
        <begin position="113"/>
        <end position="130"/>
    </location>
</feature>
<evidence type="ECO:0000313" key="2">
    <source>
        <dbReference type="EMBL" id="RKP25837.1"/>
    </source>
</evidence>
<feature type="compositionally biased region" description="Low complexity" evidence="1">
    <location>
        <begin position="24"/>
        <end position="41"/>
    </location>
</feature>
<feature type="region of interest" description="Disordered" evidence="1">
    <location>
        <begin position="239"/>
        <end position="288"/>
    </location>
</feature>
<evidence type="ECO:0000256" key="1">
    <source>
        <dbReference type="SAM" id="MobiDB-lite"/>
    </source>
</evidence>
<keyword evidence="3" id="KW-1185">Reference proteome</keyword>
<dbReference type="AlphaFoldDB" id="A0A4P9Z070"/>
<gene>
    <name evidence="2" type="ORF">SYNPS1DRAFT_22283</name>
</gene>
<accession>A0A4P9Z070</accession>
<feature type="region of interest" description="Disordered" evidence="1">
    <location>
        <begin position="309"/>
        <end position="393"/>
    </location>
</feature>
<dbReference type="Proteomes" id="UP000278143">
    <property type="component" value="Unassembled WGS sequence"/>
</dbReference>
<sequence length="567" mass="60336">MTPFHGGLSASRFFPSGSRHRSQRQSSALDNNNSNNTDTTSAIPLATARTTGSTESLPPIAASPSVVPKGESMQRAGRSISEGRFRLPISLFGGSSTGNKGAHRRQASRDSGHLSAAGSSHSRSTSSGRSKGQPAATKSRTGFVLDTNASLTATTLVSVEQQCTLHDPSACIDTGDKSDHPSPASPTQLDSGIDSAGRVAGGSPSPHFVHHTPRLADRRGSDSFLFDMPLRAGPSGYAWSGASQSTSARSVAMARDPRRHGSDRPYLGKSRAAIDAQRSASSTSLRQQQSAMAVAGRFASPAIPALLAQASNNDDNDNGNDTNVGGDTFLLPPASPDILGTSPPGVHAWRRRRSLTPGPISTHINPSVSSTAPLSAHYPMGARSAPGQPAMSEKSESRLELWEARRRLRALGGLDELLAQPDATVKCTLTPVVCRDAYRLDPLSLRVEEEDEDGDEDDDEEEEEDGHALEEDDEHDEIFSVDGEEAFPMRSLADPAKAWWNRSSHERRRQHAKYAGEQRCEQSASQGNFPIPAAAPMERAATLPRAATAGSLLCKDDELVARAAFKQ</sequence>
<name>A0A4P9Z070_9FUNG</name>
<feature type="compositionally biased region" description="Polar residues" evidence="1">
    <location>
        <begin position="278"/>
        <end position="288"/>
    </location>
</feature>
<dbReference type="EMBL" id="KZ989599">
    <property type="protein sequence ID" value="RKP25837.1"/>
    <property type="molecule type" value="Genomic_DNA"/>
</dbReference>
<dbReference type="OrthoDB" id="5596388at2759"/>
<reference evidence="3" key="1">
    <citation type="journal article" date="2018" name="Nat. Microbiol.">
        <title>Leveraging single-cell genomics to expand the fungal tree of life.</title>
        <authorList>
            <person name="Ahrendt S.R."/>
            <person name="Quandt C.A."/>
            <person name="Ciobanu D."/>
            <person name="Clum A."/>
            <person name="Salamov A."/>
            <person name="Andreopoulos B."/>
            <person name="Cheng J.F."/>
            <person name="Woyke T."/>
            <person name="Pelin A."/>
            <person name="Henrissat B."/>
            <person name="Reynolds N.K."/>
            <person name="Benny G.L."/>
            <person name="Smith M.E."/>
            <person name="James T.Y."/>
            <person name="Grigoriev I.V."/>
        </authorList>
    </citation>
    <scope>NUCLEOTIDE SEQUENCE [LARGE SCALE GENOMIC DNA]</scope>
    <source>
        <strain evidence="3">Benny S71-1</strain>
    </source>
</reference>
<feature type="compositionally biased region" description="Low complexity" evidence="1">
    <location>
        <begin position="319"/>
        <end position="328"/>
    </location>
</feature>
<evidence type="ECO:0000313" key="3">
    <source>
        <dbReference type="Proteomes" id="UP000278143"/>
    </source>
</evidence>
<feature type="region of interest" description="Disordered" evidence="1">
    <location>
        <begin position="444"/>
        <end position="487"/>
    </location>
</feature>
<organism evidence="2 3">
    <name type="scientific">Syncephalis pseudoplumigaleata</name>
    <dbReference type="NCBI Taxonomy" id="1712513"/>
    <lineage>
        <taxon>Eukaryota</taxon>
        <taxon>Fungi</taxon>
        <taxon>Fungi incertae sedis</taxon>
        <taxon>Zoopagomycota</taxon>
        <taxon>Zoopagomycotina</taxon>
        <taxon>Zoopagomycetes</taxon>
        <taxon>Zoopagales</taxon>
        <taxon>Piptocephalidaceae</taxon>
        <taxon>Syncephalis</taxon>
    </lineage>
</organism>
<proteinExistence type="predicted"/>
<feature type="region of interest" description="Disordered" evidence="1">
    <location>
        <begin position="499"/>
        <end position="535"/>
    </location>
</feature>
<feature type="region of interest" description="Disordered" evidence="1">
    <location>
        <begin position="1"/>
        <end position="141"/>
    </location>
</feature>
<feature type="compositionally biased region" description="Acidic residues" evidence="1">
    <location>
        <begin position="448"/>
        <end position="476"/>
    </location>
</feature>